<reference evidence="8" key="1">
    <citation type="submission" date="2021-01" db="UniProtKB">
        <authorList>
            <consortium name="EnsemblPlants"/>
        </authorList>
    </citation>
    <scope>IDENTIFICATION</scope>
</reference>
<dbReference type="GO" id="GO:0003677">
    <property type="term" value="F:DNA binding"/>
    <property type="evidence" value="ECO:0007669"/>
    <property type="project" value="UniProtKB-KW"/>
</dbReference>
<dbReference type="PANTHER" id="PTHR45844">
    <property type="entry name" value="TRANSCRIPTION FACTOR BHLH30"/>
    <property type="match status" value="1"/>
</dbReference>
<dbReference type="Gramene" id="Kaladp0067s0079.3.v1.1">
    <property type="protein sequence ID" value="Kaladp0067s0079.3.v1.1"/>
    <property type="gene ID" value="Kaladp0067s0079.v1.1"/>
</dbReference>
<dbReference type="AlphaFoldDB" id="A0A7N0UG79"/>
<organism evidence="8 9">
    <name type="scientific">Kalanchoe fedtschenkoi</name>
    <name type="common">Lavender scallops</name>
    <name type="synonym">South American air plant</name>
    <dbReference type="NCBI Taxonomy" id="63787"/>
    <lineage>
        <taxon>Eukaryota</taxon>
        <taxon>Viridiplantae</taxon>
        <taxon>Streptophyta</taxon>
        <taxon>Embryophyta</taxon>
        <taxon>Tracheophyta</taxon>
        <taxon>Spermatophyta</taxon>
        <taxon>Magnoliopsida</taxon>
        <taxon>eudicotyledons</taxon>
        <taxon>Gunneridae</taxon>
        <taxon>Pentapetalae</taxon>
        <taxon>Saxifragales</taxon>
        <taxon>Crassulaceae</taxon>
        <taxon>Kalanchoe</taxon>
    </lineage>
</organism>
<evidence type="ECO:0000313" key="8">
    <source>
        <dbReference type="EnsemblPlants" id="Kaladp0067s0079.1.v1.1"/>
    </source>
</evidence>
<dbReference type="Gramene" id="Kaladp0067s0079.4.v1.1">
    <property type="protein sequence ID" value="Kaladp0067s0079.4.v1.1"/>
    <property type="gene ID" value="Kaladp0067s0079.v1.1"/>
</dbReference>
<dbReference type="EnsemblPlants" id="Kaladp0067s0079.4.v1.1">
    <property type="protein sequence ID" value="Kaladp0067s0079.4.v1.1"/>
    <property type="gene ID" value="Kaladp0067s0079.v1.1"/>
</dbReference>
<protein>
    <recommendedName>
        <fullName evidence="7">BHLH domain-containing protein</fullName>
    </recommendedName>
</protein>
<dbReference type="Proteomes" id="UP000594263">
    <property type="component" value="Unplaced"/>
</dbReference>
<dbReference type="EnsemblPlants" id="Kaladp0067s0079.2.v1.1">
    <property type="protein sequence ID" value="Kaladp0067s0079.2.v1.1"/>
    <property type="gene ID" value="Kaladp0067s0079.v1.1"/>
</dbReference>
<evidence type="ECO:0000259" key="7">
    <source>
        <dbReference type="PROSITE" id="PS50888"/>
    </source>
</evidence>
<keyword evidence="4" id="KW-0804">Transcription</keyword>
<keyword evidence="2" id="KW-0805">Transcription regulation</keyword>
<name>A0A7N0UG79_KALFE</name>
<dbReference type="GO" id="GO:0046983">
    <property type="term" value="F:protein dimerization activity"/>
    <property type="evidence" value="ECO:0007669"/>
    <property type="project" value="InterPro"/>
</dbReference>
<dbReference type="OMA" id="CNDEANG"/>
<dbReference type="GO" id="GO:0005634">
    <property type="term" value="C:nucleus"/>
    <property type="evidence" value="ECO:0007669"/>
    <property type="project" value="UniProtKB-SubCell"/>
</dbReference>
<dbReference type="GO" id="GO:0003700">
    <property type="term" value="F:DNA-binding transcription factor activity"/>
    <property type="evidence" value="ECO:0007669"/>
    <property type="project" value="InterPro"/>
</dbReference>
<feature type="region of interest" description="Disordered" evidence="6">
    <location>
        <begin position="221"/>
        <end position="243"/>
    </location>
</feature>
<dbReference type="InterPro" id="IPR011598">
    <property type="entry name" value="bHLH_dom"/>
</dbReference>
<dbReference type="Gramene" id="Kaladp0067s0079.1.v1.1">
    <property type="protein sequence ID" value="Kaladp0067s0079.1.v1.1"/>
    <property type="gene ID" value="Kaladp0067s0079.v1.1"/>
</dbReference>
<keyword evidence="5" id="KW-0539">Nucleus</keyword>
<evidence type="ECO:0000256" key="1">
    <source>
        <dbReference type="ARBA" id="ARBA00004123"/>
    </source>
</evidence>
<dbReference type="EnsemblPlants" id="Kaladp0067s0079.1.v1.1">
    <property type="protein sequence ID" value="Kaladp0067s0079.1.v1.1"/>
    <property type="gene ID" value="Kaladp0067s0079.v1.1"/>
</dbReference>
<evidence type="ECO:0000256" key="2">
    <source>
        <dbReference type="ARBA" id="ARBA00023015"/>
    </source>
</evidence>
<evidence type="ECO:0000256" key="6">
    <source>
        <dbReference type="SAM" id="MobiDB-lite"/>
    </source>
</evidence>
<dbReference type="Gramene" id="Kaladp0067s0079.2.v1.1">
    <property type="protein sequence ID" value="Kaladp0067s0079.2.v1.1"/>
    <property type="gene ID" value="Kaladp0067s0079.v1.1"/>
</dbReference>
<dbReference type="PROSITE" id="PS50888">
    <property type="entry name" value="BHLH"/>
    <property type="match status" value="1"/>
</dbReference>
<sequence length="243" mass="26043">MEFQITCGSGFGGGFDQFLLQGYCDQSSKALVLDCERGELVKAAGVLGKKGVSPAKSAEALKNHSDAERRRRERINAHLATLRGLVPSTSDKMDKAAILAEVITQVRRLKKKAAEAAAGLLIPLDADEVRVQAVEDQAGEGTTLCFKASICCGYRPDLLPDLKLALSTLQVSTQQMEMSTLGGRVKNEFVFSALRDGKLAKADEEKAIAASIHGALSSVLDKAPPLQPYSPQTASQNKKRKLS</sequence>
<accession>A0A7N0UG79</accession>
<dbReference type="Gene3D" id="4.10.280.10">
    <property type="entry name" value="Helix-loop-helix DNA-binding domain"/>
    <property type="match status" value="1"/>
</dbReference>
<evidence type="ECO:0000313" key="9">
    <source>
        <dbReference type="Proteomes" id="UP000594263"/>
    </source>
</evidence>
<dbReference type="SMART" id="SM00353">
    <property type="entry name" value="HLH"/>
    <property type="match status" value="1"/>
</dbReference>
<dbReference type="EnsemblPlants" id="Kaladp0067s0079.3.v1.1">
    <property type="protein sequence ID" value="Kaladp0067s0079.3.v1.1"/>
    <property type="gene ID" value="Kaladp0067s0079.v1.1"/>
</dbReference>
<keyword evidence="9" id="KW-1185">Reference proteome</keyword>
<dbReference type="Pfam" id="PF00010">
    <property type="entry name" value="HLH"/>
    <property type="match status" value="1"/>
</dbReference>
<dbReference type="PANTHER" id="PTHR45844:SF9">
    <property type="entry name" value="OS09G0463900 PROTEIN"/>
    <property type="match status" value="1"/>
</dbReference>
<evidence type="ECO:0000256" key="5">
    <source>
        <dbReference type="ARBA" id="ARBA00023242"/>
    </source>
</evidence>
<keyword evidence="3" id="KW-0238">DNA-binding</keyword>
<comment type="subcellular location">
    <subcellularLocation>
        <location evidence="1">Nucleus</location>
    </subcellularLocation>
</comment>
<evidence type="ECO:0000256" key="3">
    <source>
        <dbReference type="ARBA" id="ARBA00023125"/>
    </source>
</evidence>
<dbReference type="InterPro" id="IPR036638">
    <property type="entry name" value="HLH_DNA-bd_sf"/>
</dbReference>
<dbReference type="InterPro" id="IPR045847">
    <property type="entry name" value="AIG1-like"/>
</dbReference>
<feature type="domain" description="BHLH" evidence="7">
    <location>
        <begin position="59"/>
        <end position="109"/>
    </location>
</feature>
<evidence type="ECO:0000256" key="4">
    <source>
        <dbReference type="ARBA" id="ARBA00023163"/>
    </source>
</evidence>
<proteinExistence type="predicted"/>
<dbReference type="SUPFAM" id="SSF47459">
    <property type="entry name" value="HLH, helix-loop-helix DNA-binding domain"/>
    <property type="match status" value="1"/>
</dbReference>